<evidence type="ECO:0000256" key="1">
    <source>
        <dbReference type="SAM" id="MobiDB-lite"/>
    </source>
</evidence>
<keyword evidence="3" id="KW-1185">Reference proteome</keyword>
<dbReference type="EMBL" id="PGCJ01000041">
    <property type="protein sequence ID" value="PLW54739.1"/>
    <property type="molecule type" value="Genomic_DNA"/>
</dbReference>
<name>A0A2N5VXL6_9BASI</name>
<evidence type="ECO:0000313" key="3">
    <source>
        <dbReference type="Proteomes" id="UP000235388"/>
    </source>
</evidence>
<feature type="compositionally biased region" description="Polar residues" evidence="1">
    <location>
        <begin position="98"/>
        <end position="108"/>
    </location>
</feature>
<organism evidence="2 3">
    <name type="scientific">Puccinia coronata f. sp. avenae</name>
    <dbReference type="NCBI Taxonomy" id="200324"/>
    <lineage>
        <taxon>Eukaryota</taxon>
        <taxon>Fungi</taxon>
        <taxon>Dikarya</taxon>
        <taxon>Basidiomycota</taxon>
        <taxon>Pucciniomycotina</taxon>
        <taxon>Pucciniomycetes</taxon>
        <taxon>Pucciniales</taxon>
        <taxon>Pucciniaceae</taxon>
        <taxon>Puccinia</taxon>
    </lineage>
</organism>
<comment type="caution">
    <text evidence="2">The sequence shown here is derived from an EMBL/GenBank/DDBJ whole genome shotgun (WGS) entry which is preliminary data.</text>
</comment>
<feature type="region of interest" description="Disordered" evidence="1">
    <location>
        <begin position="89"/>
        <end position="108"/>
    </location>
</feature>
<dbReference type="AlphaFoldDB" id="A0A2N5VXL6"/>
<evidence type="ECO:0000313" key="2">
    <source>
        <dbReference type="EMBL" id="PLW54739.1"/>
    </source>
</evidence>
<gene>
    <name evidence="2" type="ORF">PCANC_03681</name>
</gene>
<reference evidence="2 3" key="1">
    <citation type="submission" date="2017-11" db="EMBL/GenBank/DDBJ databases">
        <title>De novo assembly and phasing of dikaryotic genomes from two isolates of Puccinia coronata f. sp. avenae, the causal agent of oat crown rust.</title>
        <authorList>
            <person name="Miller M.E."/>
            <person name="Zhang Y."/>
            <person name="Omidvar V."/>
            <person name="Sperschneider J."/>
            <person name="Schwessinger B."/>
            <person name="Raley C."/>
            <person name="Palmer J.M."/>
            <person name="Garnica D."/>
            <person name="Upadhyaya N."/>
            <person name="Rathjen J."/>
            <person name="Taylor J.M."/>
            <person name="Park R.F."/>
            <person name="Dodds P.N."/>
            <person name="Hirsch C.D."/>
            <person name="Kianian S.F."/>
            <person name="Figueroa M."/>
        </authorList>
    </citation>
    <scope>NUCLEOTIDE SEQUENCE [LARGE SCALE GENOMIC DNA]</scope>
    <source>
        <strain evidence="2">12NC29</strain>
    </source>
</reference>
<protein>
    <submittedName>
        <fullName evidence="2">Uncharacterized protein</fullName>
    </submittedName>
</protein>
<accession>A0A2N5VXL6</accession>
<dbReference type="Proteomes" id="UP000235388">
    <property type="component" value="Unassembled WGS sequence"/>
</dbReference>
<proteinExistence type="predicted"/>
<sequence>MLLRGAVRFATRLTERGFVVVRKGQFRVLDKTVCEWLRQSSKPDQSQLTTRLSRARATTGGVTFHQLDAAPTNARLPEQKVSRCVPSLPLPPCGVQKGTRSPSSLGFP</sequence>